<dbReference type="Proteomes" id="UP000199031">
    <property type="component" value="Unassembled WGS sequence"/>
</dbReference>
<feature type="domain" description="PKD" evidence="1">
    <location>
        <begin position="1101"/>
        <end position="1154"/>
    </location>
</feature>
<dbReference type="Gene3D" id="2.60.120.200">
    <property type="match status" value="1"/>
</dbReference>
<dbReference type="InterPro" id="IPR013783">
    <property type="entry name" value="Ig-like_fold"/>
</dbReference>
<dbReference type="SUPFAM" id="SSF49299">
    <property type="entry name" value="PKD domain"/>
    <property type="match status" value="2"/>
</dbReference>
<dbReference type="InterPro" id="IPR013320">
    <property type="entry name" value="ConA-like_dom_sf"/>
</dbReference>
<reference evidence="2 3" key="1">
    <citation type="submission" date="2016-10" db="EMBL/GenBank/DDBJ databases">
        <authorList>
            <person name="de Groot N.N."/>
        </authorList>
    </citation>
    <scope>NUCLEOTIDE SEQUENCE [LARGE SCALE GENOMIC DNA]</scope>
    <source>
        <strain evidence="2 3">DSM 28286</strain>
    </source>
</reference>
<dbReference type="InterPro" id="IPR026341">
    <property type="entry name" value="T9SS_type_B"/>
</dbReference>
<dbReference type="STRING" id="1465490.SAMN05444277_103258"/>
<dbReference type="GO" id="GO:0004553">
    <property type="term" value="F:hydrolase activity, hydrolyzing O-glycosyl compounds"/>
    <property type="evidence" value="ECO:0007669"/>
    <property type="project" value="UniProtKB-ARBA"/>
</dbReference>
<organism evidence="2 3">
    <name type="scientific">Parafilimonas terrae</name>
    <dbReference type="NCBI Taxonomy" id="1465490"/>
    <lineage>
        <taxon>Bacteria</taxon>
        <taxon>Pseudomonadati</taxon>
        <taxon>Bacteroidota</taxon>
        <taxon>Chitinophagia</taxon>
        <taxon>Chitinophagales</taxon>
        <taxon>Chitinophagaceae</taxon>
        <taxon>Parafilimonas</taxon>
    </lineage>
</organism>
<dbReference type="SUPFAM" id="SSF49899">
    <property type="entry name" value="Concanavalin A-like lectins/glucanases"/>
    <property type="match status" value="1"/>
</dbReference>
<accession>A0A1I5UFA4</accession>
<dbReference type="RefSeq" id="WP_090656940.1">
    <property type="nucleotide sequence ID" value="NZ_FOXQ01000003.1"/>
</dbReference>
<dbReference type="Pfam" id="PF13385">
    <property type="entry name" value="Laminin_G_3"/>
    <property type="match status" value="1"/>
</dbReference>
<evidence type="ECO:0000259" key="1">
    <source>
        <dbReference type="PROSITE" id="PS50093"/>
    </source>
</evidence>
<dbReference type="GO" id="GO:0005975">
    <property type="term" value="P:carbohydrate metabolic process"/>
    <property type="evidence" value="ECO:0007669"/>
    <property type="project" value="UniProtKB-ARBA"/>
</dbReference>
<evidence type="ECO:0000313" key="2">
    <source>
        <dbReference type="EMBL" id="SFP93970.1"/>
    </source>
</evidence>
<evidence type="ECO:0000313" key="3">
    <source>
        <dbReference type="Proteomes" id="UP000199031"/>
    </source>
</evidence>
<dbReference type="InterPro" id="IPR035986">
    <property type="entry name" value="PKD_dom_sf"/>
</dbReference>
<keyword evidence="3" id="KW-1185">Reference proteome</keyword>
<dbReference type="NCBIfam" id="TIGR04131">
    <property type="entry name" value="Bac_Flav_CTERM"/>
    <property type="match status" value="1"/>
</dbReference>
<proteinExistence type="predicted"/>
<dbReference type="PROSITE" id="PS51257">
    <property type="entry name" value="PROKAR_LIPOPROTEIN"/>
    <property type="match status" value="1"/>
</dbReference>
<dbReference type="OrthoDB" id="603322at2"/>
<gene>
    <name evidence="2" type="ORF">SAMN05444277_103258</name>
</gene>
<dbReference type="Pfam" id="PF13585">
    <property type="entry name" value="CHU_C"/>
    <property type="match status" value="1"/>
</dbReference>
<dbReference type="InterPro" id="IPR000601">
    <property type="entry name" value="PKD_dom"/>
</dbReference>
<name>A0A1I5UFA4_9BACT</name>
<dbReference type="EMBL" id="FOXQ01000003">
    <property type="protein sequence ID" value="SFP93970.1"/>
    <property type="molecule type" value="Genomic_DNA"/>
</dbReference>
<dbReference type="Gene3D" id="2.60.40.10">
    <property type="entry name" value="Immunoglobulins"/>
    <property type="match status" value="1"/>
</dbReference>
<sequence length="1554" mass="168337">MNPRCLFFTLVLFWIVPAISFGQSCDNWAKITGNVSGIQIGDLDIPGNQITVEAVFNRTAPYFGSQLYAGDLVSKHEGPSTVNYLLRPNSAEITTSNGYFKTPDICDIQLNKTYHVAMVYDGKILKFYRNGFLMSSINCSGDLFQNDYITTIGSLAVNPNVTNENLVGYIDEVRIWKVVRSQNDIKKYMNQPLPNPATQAGLLAYYTFDDLKNKQGNTKWNGKIVGDAKINQTNPTCASFVADSCNIKPVNVVANFTGPDTVCVNDPVQFTNLSTGASNYYWSFCTAGFNTTPLANNLGNPGSLLNAPVFMDYEKDGNGNFYGFISNYANGHIVRLNYGNSLLNTPTSDDLGNFNGLIPIYAEGIQVKEFNDKCYVFVVAAGDDAGNGSTLIRLDFGSSFANAPTAINLGNIGGLLFPHDLFIASENNNFYGFTINIKNNTITRFDFGNDLDNTPSGVNLGSIGNFNYPCGFSFLNTNGNWYAFVANRDNNSITRLNFGSSITNIPNGINIGNPGSLLNRPRDISLFQSCDGIVGLVVNEEDETTGSITKLDFGDNVSSGPQAINLGNTGKLKFPHSISKFFLEGNDIYSFITNVANNTITRLRYTGCTSTNIASSTAQTPPSVTYTSPGIYNVNLLVDIGLPTQASFCKQIVIDDCRLPVIANFVAPDTVCINSTVTITNTSSGATTYYWSFCQADLNKSPVGKNLGNINSSFSLPVYSDIVSQNGSYYAFVVNNHPGGISRLDFGNSLLNTPALVNLGNPNNVITDNAEGIQVINTGNHWYAIMVGGDDFYGVTPQIIKLDFGSDITNTSPVATDWGNIGEMAYPHKLYMFNENNKWYGVTANTNNNTITRFDFGYDFANPPIGSNLGSFGILNGPTGLNAIKDNNKWYVFVTNMNSNSITRLDFGNSLLNTPNANDLGNISGTMHECFDIYIQKYCDDILGFVVNGDESYNDIVRLNFNNDLKSVPSAVSLGNIGNLSFPHSFSKLFRVENDLYTIIPNAHNNTLTRLKFSGCTNSNISGTNKVNPPEIIYDSAGVYNINLSVDEGLPTQTSFCKQIVVIDCDTVCDLQPNFIYAQQSCDPASIHFQSTTINADSIWWDFGNGITAGNVTDTIIKYSSFGIYSVNLFAKTDKGCLDTAEYKVNVDVVKSDVIINADTAVCAGSSVQLNSIDGLNYCWSPSAGLSNSSIKSPVATPLVTTKYYLHVLMDSSKPVLMDSVIITVLPLPDIKVSNDTIVCGNASVQLNAYGASSYTWSPSSGLSNTTIADPIATVSSTTMYVVAGTANNACSAQDSVIITVNPIPVFAINPKNPSVCLGDSIILTATGGDIFQWLPGENISNPSSSTPVIYPAFNTTYTVIINNSICKLSDTLNTDVTINEAPDVALTKSNDVDCLTPQAMLTASGGIKYTWEPATFISNTHVNNPVVSPPSDTWYSVNVENQNGCKGKDSILVKSSFVVGASPFQVPGAFTPNSDGLNDCFSLRNWGPVDYFDILIYDRWGYLVFHSNNINSCWDGTVKGIPQGAGTFVYQIRVSSKCTEGVVTKKGTLVLIR</sequence>
<protein>
    <submittedName>
        <fullName evidence="2">Gliding motility-associated C-terminal domain-containing protein</fullName>
    </submittedName>
</protein>
<dbReference type="PROSITE" id="PS50093">
    <property type="entry name" value="PKD"/>
    <property type="match status" value="1"/>
</dbReference>